<sequence length="84" mass="9544">MSLAAHLDAHQLVDELRKDPGRRKEERIWTDNLSGSVAPYSTRYASREEIPKFKIPEKGAPAEAVRRMLRDDLDLDGIPNLNMA</sequence>
<organism evidence="1 2">
    <name type="scientific">Emergomyces africanus</name>
    <dbReference type="NCBI Taxonomy" id="1955775"/>
    <lineage>
        <taxon>Eukaryota</taxon>
        <taxon>Fungi</taxon>
        <taxon>Dikarya</taxon>
        <taxon>Ascomycota</taxon>
        <taxon>Pezizomycotina</taxon>
        <taxon>Eurotiomycetes</taxon>
        <taxon>Eurotiomycetidae</taxon>
        <taxon>Onygenales</taxon>
        <taxon>Ajellomycetaceae</taxon>
        <taxon>Emergomyces</taxon>
    </lineage>
</organism>
<dbReference type="Proteomes" id="UP000091918">
    <property type="component" value="Unassembled WGS sequence"/>
</dbReference>
<feature type="non-terminal residue" evidence="1">
    <location>
        <position position="84"/>
    </location>
</feature>
<dbReference type="Gene3D" id="4.10.280.50">
    <property type="match status" value="1"/>
</dbReference>
<dbReference type="STRING" id="1658172.A0A1B7NL51"/>
<reference evidence="1 2" key="1">
    <citation type="submission" date="2015-07" db="EMBL/GenBank/DDBJ databases">
        <title>Emmonsia species relationships and genome sequence.</title>
        <authorList>
            <person name="Cuomo C.A."/>
            <person name="Schwartz I.S."/>
            <person name="Kenyon C."/>
            <person name="de Hoog G.S."/>
            <person name="Govender N.P."/>
            <person name="Botha A."/>
            <person name="Moreno L."/>
            <person name="de Vries M."/>
            <person name="Munoz J.F."/>
            <person name="Stielow J.B."/>
        </authorList>
    </citation>
    <scope>NUCLEOTIDE SEQUENCE [LARGE SCALE GENOMIC DNA]</scope>
    <source>
        <strain evidence="1 2">CBS 136260</strain>
    </source>
</reference>
<protein>
    <submittedName>
        <fullName evidence="1">Uncharacterized protein</fullName>
    </submittedName>
</protein>
<evidence type="ECO:0000313" key="2">
    <source>
        <dbReference type="Proteomes" id="UP000091918"/>
    </source>
</evidence>
<gene>
    <name evidence="1" type="ORF">ACJ72_08186</name>
</gene>
<evidence type="ECO:0000313" key="1">
    <source>
        <dbReference type="EMBL" id="OAX77515.1"/>
    </source>
</evidence>
<keyword evidence="2" id="KW-1185">Reference proteome</keyword>
<proteinExistence type="predicted"/>
<name>A0A1B7NL51_9EURO</name>
<comment type="caution">
    <text evidence="1">The sequence shown here is derived from an EMBL/GenBank/DDBJ whole genome shotgun (WGS) entry which is preliminary data.</text>
</comment>
<dbReference type="OrthoDB" id="5152799at2759"/>
<accession>A0A1B7NL51</accession>
<dbReference type="AlphaFoldDB" id="A0A1B7NL51"/>
<dbReference type="EMBL" id="LGUA01002409">
    <property type="protein sequence ID" value="OAX77515.1"/>
    <property type="molecule type" value="Genomic_DNA"/>
</dbReference>